<dbReference type="PANTHER" id="PTHR14577">
    <property type="entry name" value="NUCLEOLAR PROTEIN 12"/>
    <property type="match status" value="1"/>
</dbReference>
<comment type="similarity">
    <text evidence="2">Belongs to the RRP17 family.</text>
</comment>
<dbReference type="EMBL" id="KD024574">
    <property type="protein sequence ID" value="EMS67037.1"/>
    <property type="molecule type" value="Genomic_DNA"/>
</dbReference>
<accession>M8A3W0</accession>
<proteinExistence type="inferred from homology"/>
<reference evidence="6" key="1">
    <citation type="journal article" date="2013" name="Nature">
        <title>Draft genome of the wheat A-genome progenitor Triticum urartu.</title>
        <authorList>
            <person name="Ling H.Q."/>
            <person name="Zhao S."/>
            <person name="Liu D."/>
            <person name="Wang J."/>
            <person name="Sun H."/>
            <person name="Zhang C."/>
            <person name="Fan H."/>
            <person name="Li D."/>
            <person name="Dong L."/>
            <person name="Tao Y."/>
            <person name="Gao C."/>
            <person name="Wu H."/>
            <person name="Li Y."/>
            <person name="Cui Y."/>
            <person name="Guo X."/>
            <person name="Zheng S."/>
            <person name="Wang B."/>
            <person name="Yu K."/>
            <person name="Liang Q."/>
            <person name="Yang W."/>
            <person name="Lou X."/>
            <person name="Chen J."/>
            <person name="Feng M."/>
            <person name="Jian J."/>
            <person name="Zhang X."/>
            <person name="Luo G."/>
            <person name="Jiang Y."/>
            <person name="Liu J."/>
            <person name="Wang Z."/>
            <person name="Sha Y."/>
            <person name="Zhang B."/>
            <person name="Wu H."/>
            <person name="Tang D."/>
            <person name="Shen Q."/>
            <person name="Xue P."/>
            <person name="Zou S."/>
            <person name="Wang X."/>
            <person name="Liu X."/>
            <person name="Wang F."/>
            <person name="Yang Y."/>
            <person name="An X."/>
            <person name="Dong Z."/>
            <person name="Zhang K."/>
            <person name="Zhang X."/>
            <person name="Luo M.C."/>
            <person name="Dvorak J."/>
            <person name="Tong Y."/>
            <person name="Wang J."/>
            <person name="Yang H."/>
            <person name="Li Z."/>
            <person name="Wang D."/>
            <person name="Zhang A."/>
            <person name="Wang J."/>
        </authorList>
    </citation>
    <scope>NUCLEOTIDE SEQUENCE</scope>
</reference>
<dbReference type="STRING" id="4572.M8A3W0"/>
<dbReference type="PANTHER" id="PTHR14577:SF0">
    <property type="entry name" value="NUCLEOLAR PROTEIN 12"/>
    <property type="match status" value="1"/>
</dbReference>
<dbReference type="eggNOG" id="KOG4709">
    <property type="taxonomic scope" value="Eukaryota"/>
</dbReference>
<organism evidence="6">
    <name type="scientific">Triticum urartu</name>
    <name type="common">Red wild einkorn</name>
    <name type="synonym">Crithodium urartu</name>
    <dbReference type="NCBI Taxonomy" id="4572"/>
    <lineage>
        <taxon>Eukaryota</taxon>
        <taxon>Viridiplantae</taxon>
        <taxon>Streptophyta</taxon>
        <taxon>Embryophyta</taxon>
        <taxon>Tracheophyta</taxon>
        <taxon>Spermatophyta</taxon>
        <taxon>Magnoliopsida</taxon>
        <taxon>Liliopsida</taxon>
        <taxon>Poales</taxon>
        <taxon>Poaceae</taxon>
        <taxon>BOP clade</taxon>
        <taxon>Pooideae</taxon>
        <taxon>Triticodae</taxon>
        <taxon>Triticeae</taxon>
        <taxon>Triticinae</taxon>
        <taxon>Triticum</taxon>
    </lineage>
</organism>
<sequence length="106" mass="12377">MEASEVEGEDVVVGQMPTFMVPKHINKRALKNKALSISLDNKALKDFVTGFHKRKKKRRKEAQRITQEKDRRKRIEARKKRREWAVEWRLGRGGWWTCGGGCNGEI</sequence>
<comment type="subcellular location">
    <subcellularLocation>
        <location evidence="1">Nucleus</location>
        <location evidence="1">Nucleolus</location>
    </subcellularLocation>
</comment>
<evidence type="ECO:0000256" key="4">
    <source>
        <dbReference type="ARBA" id="ARBA00023242"/>
    </source>
</evidence>
<dbReference type="GO" id="GO:0005730">
    <property type="term" value="C:nucleolus"/>
    <property type="evidence" value="ECO:0007669"/>
    <property type="project" value="UniProtKB-SubCell"/>
</dbReference>
<evidence type="ECO:0000256" key="2">
    <source>
        <dbReference type="ARBA" id="ARBA00007175"/>
    </source>
</evidence>
<evidence type="ECO:0000256" key="1">
    <source>
        <dbReference type="ARBA" id="ARBA00004604"/>
    </source>
</evidence>
<feature type="region of interest" description="Disordered" evidence="5">
    <location>
        <begin position="52"/>
        <end position="76"/>
    </location>
</feature>
<evidence type="ECO:0000313" key="6">
    <source>
        <dbReference type="EMBL" id="EMS67037.1"/>
    </source>
</evidence>
<dbReference type="InterPro" id="IPR019186">
    <property type="entry name" value="Nucleolar_protein_12"/>
</dbReference>
<gene>
    <name evidence="6" type="ORF">TRIUR3_33451</name>
</gene>
<evidence type="ECO:0000256" key="5">
    <source>
        <dbReference type="SAM" id="MobiDB-lite"/>
    </source>
</evidence>
<evidence type="ECO:0008006" key="7">
    <source>
        <dbReference type="Google" id="ProtNLM"/>
    </source>
</evidence>
<protein>
    <recommendedName>
        <fullName evidence="7">Ribosomal RNA-processing protein 17</fullName>
    </recommendedName>
</protein>
<keyword evidence="3" id="KW-0175">Coiled coil</keyword>
<evidence type="ECO:0000256" key="3">
    <source>
        <dbReference type="ARBA" id="ARBA00023054"/>
    </source>
</evidence>
<keyword evidence="4" id="KW-0539">Nucleus</keyword>
<dbReference type="AlphaFoldDB" id="M8A3W0"/>
<feature type="compositionally biased region" description="Basic residues" evidence="5">
    <location>
        <begin position="52"/>
        <end position="61"/>
    </location>
</feature>
<name>M8A3W0_TRIUA</name>
<dbReference type="GO" id="GO:0019843">
    <property type="term" value="F:rRNA binding"/>
    <property type="evidence" value="ECO:0007669"/>
    <property type="project" value="TreeGrafter"/>
</dbReference>
<dbReference type="Pfam" id="PF09805">
    <property type="entry name" value="Nop25"/>
    <property type="match status" value="1"/>
</dbReference>